<protein>
    <submittedName>
        <fullName evidence="2">DUF2520 domain-containing protein</fullName>
    </submittedName>
</protein>
<accession>A0ABT5S731</accession>
<dbReference type="Gene3D" id="3.40.50.720">
    <property type="entry name" value="NAD(P)-binding Rossmann-like Domain"/>
    <property type="match status" value="1"/>
</dbReference>
<sequence length="231" mass="26018">MITVLLIGKGNVATHLYNAFLKAEAINILQISSRNLSKIPKADITIIAVSDDVIAEVSSKIKNNFVVHTSGSVRLNDLKNKYNKGVFYMLQTFSIDKEIDFSEIPFCLEAENEKDYNLLKTLALSIGQKVYSISSKQRKTIHVAAVFVNNFTNHLYKIGNDICKQNNVPFEILLPLIKETSLKIEQLDPKNAQTGPAIRKDQKTINNHLNLLNDDQQEIYKILTKSIQNGN</sequence>
<reference evidence="2" key="1">
    <citation type="submission" date="2023-02" db="EMBL/GenBank/DDBJ databases">
        <title>Polaribacter ponticola sp. nov., isolated from seawater.</title>
        <authorList>
            <person name="Baek J.H."/>
            <person name="Kim J.M."/>
            <person name="Choi D.G."/>
            <person name="Jeon C.O."/>
        </authorList>
    </citation>
    <scope>NUCLEOTIDE SEQUENCE</scope>
    <source>
        <strain evidence="2">MSW5</strain>
    </source>
</reference>
<dbReference type="EMBL" id="JAOSLC020000003">
    <property type="protein sequence ID" value="MDD7913896.1"/>
    <property type="molecule type" value="Genomic_DNA"/>
</dbReference>
<dbReference type="Gene3D" id="1.10.1040.20">
    <property type="entry name" value="ProC-like, C-terminal domain"/>
    <property type="match status" value="1"/>
</dbReference>
<dbReference type="InterPro" id="IPR036291">
    <property type="entry name" value="NAD(P)-bd_dom_sf"/>
</dbReference>
<evidence type="ECO:0000259" key="1">
    <source>
        <dbReference type="Pfam" id="PF10728"/>
    </source>
</evidence>
<comment type="caution">
    <text evidence="2">The sequence shown here is derived from an EMBL/GenBank/DDBJ whole genome shotgun (WGS) entry which is preliminary data.</text>
</comment>
<dbReference type="PANTHER" id="PTHR40459">
    <property type="entry name" value="CONSERVED HYPOTHETICAL ALANINE AND LEUCINE RICH PROTEIN"/>
    <property type="match status" value="1"/>
</dbReference>
<dbReference type="InterPro" id="IPR018931">
    <property type="entry name" value="DUF2520"/>
</dbReference>
<name>A0ABT5S731_9FLAO</name>
<dbReference type="SUPFAM" id="SSF48179">
    <property type="entry name" value="6-phosphogluconate dehydrogenase C-terminal domain-like"/>
    <property type="match status" value="1"/>
</dbReference>
<dbReference type="InterPro" id="IPR008927">
    <property type="entry name" value="6-PGluconate_DH-like_C_sf"/>
</dbReference>
<dbReference type="Proteomes" id="UP001151478">
    <property type="component" value="Unassembled WGS sequence"/>
</dbReference>
<feature type="domain" description="DUF2520" evidence="1">
    <location>
        <begin position="104"/>
        <end position="227"/>
    </location>
</feature>
<dbReference type="PANTHER" id="PTHR40459:SF1">
    <property type="entry name" value="CONSERVED HYPOTHETICAL ALANINE AND LEUCINE RICH PROTEIN"/>
    <property type="match status" value="1"/>
</dbReference>
<keyword evidence="3" id="KW-1185">Reference proteome</keyword>
<dbReference type="SUPFAM" id="SSF51735">
    <property type="entry name" value="NAD(P)-binding Rossmann-fold domains"/>
    <property type="match status" value="1"/>
</dbReference>
<dbReference type="RefSeq" id="WP_265724571.1">
    <property type="nucleotide sequence ID" value="NZ_JAOSLC020000003.1"/>
</dbReference>
<organism evidence="2 3">
    <name type="scientific">Polaribacter ponticola</name>
    <dbReference type="NCBI Taxonomy" id="2978475"/>
    <lineage>
        <taxon>Bacteria</taxon>
        <taxon>Pseudomonadati</taxon>
        <taxon>Bacteroidota</taxon>
        <taxon>Flavobacteriia</taxon>
        <taxon>Flavobacteriales</taxon>
        <taxon>Flavobacteriaceae</taxon>
    </lineage>
</organism>
<evidence type="ECO:0000313" key="3">
    <source>
        <dbReference type="Proteomes" id="UP001151478"/>
    </source>
</evidence>
<dbReference type="InterPro" id="IPR037108">
    <property type="entry name" value="TM1727-like_C_sf"/>
</dbReference>
<evidence type="ECO:0000313" key="2">
    <source>
        <dbReference type="EMBL" id="MDD7913896.1"/>
    </source>
</evidence>
<dbReference type="Pfam" id="PF10728">
    <property type="entry name" value="DUF2520"/>
    <property type="match status" value="1"/>
</dbReference>
<gene>
    <name evidence="2" type="ORF">N5A56_005415</name>
</gene>
<proteinExistence type="predicted"/>